<dbReference type="RefSeq" id="WP_002583815.1">
    <property type="nucleotide sequence ID" value="NZ_KB850998.1"/>
</dbReference>
<dbReference type="Pfam" id="PF00990">
    <property type="entry name" value="GGDEF"/>
    <property type="match status" value="1"/>
</dbReference>
<dbReference type="EMBL" id="AGYR01000006">
    <property type="protein sequence ID" value="ENZ18958.1"/>
    <property type="molecule type" value="Genomic_DNA"/>
</dbReference>
<dbReference type="Gene3D" id="3.30.70.270">
    <property type="match status" value="1"/>
</dbReference>
<dbReference type="GeneID" id="57964793"/>
<dbReference type="InterPro" id="IPR043128">
    <property type="entry name" value="Rev_trsase/Diguanyl_cyclase"/>
</dbReference>
<dbReference type="SUPFAM" id="SSF55073">
    <property type="entry name" value="Nucleotide cyclase"/>
    <property type="match status" value="1"/>
</dbReference>
<proteinExistence type="predicted"/>
<name>A0A0E2HF54_9FIRM</name>
<comment type="caution">
    <text evidence="2">The sequence shown here is derived from an EMBL/GenBank/DDBJ whole genome shotgun (WGS) entry which is preliminary data.</text>
</comment>
<dbReference type="PATRIC" id="fig|999408.3.peg.881"/>
<dbReference type="PANTHER" id="PTHR46663">
    <property type="entry name" value="DIGUANYLATE CYCLASE DGCT-RELATED"/>
    <property type="match status" value="1"/>
</dbReference>
<reference evidence="2 3" key="1">
    <citation type="submission" date="2013-01" db="EMBL/GenBank/DDBJ databases">
        <title>The Genome Sequence of Clostridium clostridioforme 90A8.</title>
        <authorList>
            <consortium name="The Broad Institute Genome Sequencing Platform"/>
            <person name="Earl A."/>
            <person name="Ward D."/>
            <person name="Feldgarden M."/>
            <person name="Gevers D."/>
            <person name="Courvalin P."/>
            <person name="Lambert T."/>
            <person name="Walker B."/>
            <person name="Young S.K."/>
            <person name="Zeng Q."/>
            <person name="Gargeya S."/>
            <person name="Fitzgerald M."/>
            <person name="Haas B."/>
            <person name="Abouelleil A."/>
            <person name="Alvarado L."/>
            <person name="Arachchi H.M."/>
            <person name="Berlin A.M."/>
            <person name="Chapman S.B."/>
            <person name="Dewar J."/>
            <person name="Goldberg J."/>
            <person name="Griggs A."/>
            <person name="Gujja S."/>
            <person name="Hansen M."/>
            <person name="Howarth C."/>
            <person name="Imamovic A."/>
            <person name="Larimer J."/>
            <person name="McCowan C."/>
            <person name="Murphy C."/>
            <person name="Neiman D."/>
            <person name="Pearson M."/>
            <person name="Priest M."/>
            <person name="Roberts A."/>
            <person name="Saif S."/>
            <person name="Shea T."/>
            <person name="Sisk P."/>
            <person name="Sykes S."/>
            <person name="Wortman J."/>
            <person name="Nusbaum C."/>
            <person name="Birren B."/>
        </authorList>
    </citation>
    <scope>NUCLEOTIDE SEQUENCE [LARGE SCALE GENOMIC DNA]</scope>
    <source>
        <strain evidence="2 3">90A8</strain>
    </source>
</reference>
<dbReference type="InterPro" id="IPR029787">
    <property type="entry name" value="Nucleotide_cyclase"/>
</dbReference>
<evidence type="ECO:0000259" key="1">
    <source>
        <dbReference type="PROSITE" id="PS50887"/>
    </source>
</evidence>
<dbReference type="PANTHER" id="PTHR46663:SF2">
    <property type="entry name" value="GGDEF DOMAIN-CONTAINING PROTEIN"/>
    <property type="match status" value="1"/>
</dbReference>
<dbReference type="Proteomes" id="UP000013085">
    <property type="component" value="Unassembled WGS sequence"/>
</dbReference>
<feature type="domain" description="GGDEF" evidence="1">
    <location>
        <begin position="320"/>
        <end position="453"/>
    </location>
</feature>
<organism evidence="2 3">
    <name type="scientific">[Clostridium] clostridioforme 90A8</name>
    <dbReference type="NCBI Taxonomy" id="999408"/>
    <lineage>
        <taxon>Bacteria</taxon>
        <taxon>Bacillati</taxon>
        <taxon>Bacillota</taxon>
        <taxon>Clostridia</taxon>
        <taxon>Lachnospirales</taxon>
        <taxon>Lachnospiraceae</taxon>
        <taxon>Enterocloster</taxon>
    </lineage>
</organism>
<dbReference type="InterPro" id="IPR000160">
    <property type="entry name" value="GGDEF_dom"/>
</dbReference>
<gene>
    <name evidence="2" type="ORF">HMPREF1090_00830</name>
</gene>
<protein>
    <submittedName>
        <fullName evidence="2">Diguanylate cyclase (GGDEF) domain-containing protein</fullName>
    </submittedName>
</protein>
<evidence type="ECO:0000313" key="3">
    <source>
        <dbReference type="Proteomes" id="UP000013085"/>
    </source>
</evidence>
<dbReference type="HOGENOM" id="CLU_587543_0_0_9"/>
<dbReference type="SMART" id="SM00267">
    <property type="entry name" value="GGDEF"/>
    <property type="match status" value="1"/>
</dbReference>
<dbReference type="NCBIfam" id="TIGR00254">
    <property type="entry name" value="GGDEF"/>
    <property type="match status" value="1"/>
</dbReference>
<dbReference type="AlphaFoldDB" id="A0A0E2HF54"/>
<evidence type="ECO:0000313" key="2">
    <source>
        <dbReference type="EMBL" id="ENZ18958.1"/>
    </source>
</evidence>
<dbReference type="CDD" id="cd01949">
    <property type="entry name" value="GGDEF"/>
    <property type="match status" value="1"/>
</dbReference>
<accession>A0A0E2HF54</accession>
<sequence length="459" mass="52210">MGEGTEDRRQVCGKRVVQEPGLEKEYAQPLLTLFDELLAWDPASGDSRIIFYTEGRSRLRENRTEREFRAFAWSRVHPRECRQFLAFFSSVHMKELSASRHPDKLVYRQRTAEGDYVWVEAVAIAAGNGGAILCYVRDMGKEEQKRYMQEQIIDRYVYRNCDFFLCLDGGTGYYEMLQKNDSRIQGQMPSSGNYNQELEACVRKYVVPEDRDLLLEKASMGNVLDALEREGELMISYGEKSTAGRYARKLLHYAYFDRQERGILLMRQDITTEYLEQRRQKKRLSDALLHARIDSLTGLYNRQAVNAKINTALREAAVMPPSVLLFIDLDNFKTVNDTLGHRYGDKVLCSVAECFRQALRTSDIIGRVGGDEFVAFLSGVTSVGEAGECAGRLCQAVSRIPDLELKGCGLSCSIGGAVCPRDGRDYDSLLIKADIAVYEAKRRGKNQFAFYEPDMKPHS</sequence>
<dbReference type="InterPro" id="IPR052163">
    <property type="entry name" value="DGC-Regulatory_Protein"/>
</dbReference>
<dbReference type="PROSITE" id="PS50887">
    <property type="entry name" value="GGDEF"/>
    <property type="match status" value="1"/>
</dbReference>